<dbReference type="Pfam" id="PF20016">
    <property type="entry name" value="ThsA_Macro"/>
    <property type="match status" value="1"/>
</dbReference>
<accession>A0ABV2TCH7</accession>
<evidence type="ECO:0000256" key="1">
    <source>
        <dbReference type="SAM" id="Phobius"/>
    </source>
</evidence>
<dbReference type="InterPro" id="IPR045535">
    <property type="entry name" value="ThsA_Macro"/>
</dbReference>
<proteinExistence type="predicted"/>
<feature type="domain" description="Thoeris protein ThsA Macro" evidence="2">
    <location>
        <begin position="89"/>
        <end position="268"/>
    </location>
</feature>
<dbReference type="RefSeq" id="WP_354663294.1">
    <property type="nucleotide sequence ID" value="NZ_JBEXAC010000002.1"/>
</dbReference>
<sequence length="291" mass="32995">MNYFFQSIKTLSYWKYALFSKDAIKTFFAVLGAFWLILEMVRASKKYNLDTVPPPLLMCLFIISIIIVLISRRPVTKIKYRHAGKDLTVEVKIGNLFEEKGQKVISTNTTFDTDIANGVIAKNSLQGQFTDLYYPQSIVPLNQLLDAGLTNIESTEFNKAAGKNRKYPMGTVVRINIGTEVFYWLAMSDLNYDNTASTTLENVLFSVEELWKFIAAKGENTTIIVPMIGKGRGRLSTNSKRVIARIAQSFVKASEDQVFSNKLLIMIHPSDAENFEINLFEVSDLLRHYCP</sequence>
<keyword evidence="1" id="KW-1133">Transmembrane helix</keyword>
<keyword evidence="1" id="KW-0472">Membrane</keyword>
<comment type="caution">
    <text evidence="3">The sequence shown here is derived from an EMBL/GenBank/DDBJ whole genome shotgun (WGS) entry which is preliminary data.</text>
</comment>
<protein>
    <submittedName>
        <fullName evidence="3">Macro domain-containing protein</fullName>
    </submittedName>
</protein>
<keyword evidence="1" id="KW-0812">Transmembrane</keyword>
<dbReference type="Proteomes" id="UP001549749">
    <property type="component" value="Unassembled WGS sequence"/>
</dbReference>
<dbReference type="EMBL" id="JBEXAC010000002">
    <property type="protein sequence ID" value="MET7000741.1"/>
    <property type="molecule type" value="Genomic_DNA"/>
</dbReference>
<feature type="transmembrane region" description="Helical" evidence="1">
    <location>
        <begin position="53"/>
        <end position="71"/>
    </location>
</feature>
<evidence type="ECO:0000259" key="2">
    <source>
        <dbReference type="Pfam" id="PF20016"/>
    </source>
</evidence>
<name>A0ABV2TCH7_9BACT</name>
<evidence type="ECO:0000313" key="4">
    <source>
        <dbReference type="Proteomes" id="UP001549749"/>
    </source>
</evidence>
<reference evidence="3 4" key="1">
    <citation type="submission" date="2024-06" db="EMBL/GenBank/DDBJ databases">
        <title>Chitinophaga defluvii sp. nov., isolated from municipal sewage.</title>
        <authorList>
            <person name="Zhang L."/>
        </authorList>
    </citation>
    <scope>NUCLEOTIDE SEQUENCE [LARGE SCALE GENOMIC DNA]</scope>
    <source>
        <strain evidence="3 4">H8</strain>
    </source>
</reference>
<gene>
    <name evidence="3" type="ORF">ABR189_25380</name>
</gene>
<keyword evidence="4" id="KW-1185">Reference proteome</keyword>
<evidence type="ECO:0000313" key="3">
    <source>
        <dbReference type="EMBL" id="MET7000741.1"/>
    </source>
</evidence>
<organism evidence="3 4">
    <name type="scientific">Chitinophaga defluvii</name>
    <dbReference type="NCBI Taxonomy" id="3163343"/>
    <lineage>
        <taxon>Bacteria</taxon>
        <taxon>Pseudomonadati</taxon>
        <taxon>Bacteroidota</taxon>
        <taxon>Chitinophagia</taxon>
        <taxon>Chitinophagales</taxon>
        <taxon>Chitinophagaceae</taxon>
        <taxon>Chitinophaga</taxon>
    </lineage>
</organism>